<evidence type="ECO:0000256" key="1">
    <source>
        <dbReference type="SAM" id="MobiDB-lite"/>
    </source>
</evidence>
<feature type="compositionally biased region" description="Polar residues" evidence="1">
    <location>
        <begin position="57"/>
        <end position="69"/>
    </location>
</feature>
<dbReference type="Proteomes" id="UP001304895">
    <property type="component" value="Unassembled WGS sequence"/>
</dbReference>
<gene>
    <name evidence="3" type="ORF">BT67DRAFT_19763</name>
</gene>
<reference evidence="3" key="2">
    <citation type="submission" date="2023-05" db="EMBL/GenBank/DDBJ databases">
        <authorList>
            <consortium name="Lawrence Berkeley National Laboratory"/>
            <person name="Steindorff A."/>
            <person name="Hensen N."/>
            <person name="Bonometti L."/>
            <person name="Westerberg I."/>
            <person name="Brannstrom I.O."/>
            <person name="Guillou S."/>
            <person name="Cros-Aarteil S."/>
            <person name="Calhoun S."/>
            <person name="Haridas S."/>
            <person name="Kuo A."/>
            <person name="Mondo S."/>
            <person name="Pangilinan J."/>
            <person name="Riley R."/>
            <person name="Labutti K."/>
            <person name="Andreopoulos B."/>
            <person name="Lipzen A."/>
            <person name="Chen C."/>
            <person name="Yanf M."/>
            <person name="Daum C."/>
            <person name="Ng V."/>
            <person name="Clum A."/>
            <person name="Ohm R."/>
            <person name="Martin F."/>
            <person name="Silar P."/>
            <person name="Natvig D."/>
            <person name="Lalanne C."/>
            <person name="Gautier V."/>
            <person name="Ament-Velasquez S.L."/>
            <person name="Kruys A."/>
            <person name="Hutchinson M.I."/>
            <person name="Powell A.J."/>
            <person name="Barry K."/>
            <person name="Miller A.N."/>
            <person name="Grigoriev I.V."/>
            <person name="Debuchy R."/>
            <person name="Gladieux P."/>
            <person name="Thoren M.H."/>
            <person name="Johannesson H."/>
        </authorList>
    </citation>
    <scope>NUCLEOTIDE SEQUENCE</scope>
    <source>
        <strain evidence="3">CBS 123565</strain>
    </source>
</reference>
<feature type="compositionally biased region" description="Polar residues" evidence="1">
    <location>
        <begin position="116"/>
        <end position="132"/>
    </location>
</feature>
<feature type="compositionally biased region" description="Polar residues" evidence="1">
    <location>
        <begin position="227"/>
        <end position="237"/>
    </location>
</feature>
<feature type="chain" id="PRO_5042928006" evidence="2">
    <location>
        <begin position="17"/>
        <end position="310"/>
    </location>
</feature>
<proteinExistence type="predicted"/>
<sequence>MKYIAAVVALLGAASAAAIPRIDNQLSTSGVPQDVNGLPDGNEKRSPYDDASLLPNAHQSASGQGSKQFDMTADDSAGFHQDKRSFMPGGSGGSRGSRAVKRTPKDDASLLPNAYQAASGQGSKQFDMTADSSEGFHQDKRSATPGASGGSPGTRVKRAPRDDASLLPNAYQAASGQGSKQFDGLTVTDSAGFYQKKRSSTPRGSSDSRSVKRAPRDDVSLLPNAYQAASGQGSKQFDITVDDSEGFHQRKRSSTPRGSRPSKRVPYDDASLLPNAYQAASGQGSAQFDMTADSSEGLYQERRSFTPGGF</sequence>
<feature type="signal peptide" evidence="2">
    <location>
        <begin position="1"/>
        <end position="16"/>
    </location>
</feature>
<name>A0AAN6UU83_9PEZI</name>
<protein>
    <submittedName>
        <fullName evidence="3">Uncharacterized protein</fullName>
    </submittedName>
</protein>
<keyword evidence="2" id="KW-0732">Signal</keyword>
<dbReference type="EMBL" id="MU853401">
    <property type="protein sequence ID" value="KAK4138720.1"/>
    <property type="molecule type" value="Genomic_DNA"/>
</dbReference>
<dbReference type="AlphaFoldDB" id="A0AAN6UU83"/>
<feature type="region of interest" description="Disordered" evidence="1">
    <location>
        <begin position="26"/>
        <end position="271"/>
    </location>
</feature>
<keyword evidence="4" id="KW-1185">Reference proteome</keyword>
<evidence type="ECO:0000313" key="4">
    <source>
        <dbReference type="Proteomes" id="UP001304895"/>
    </source>
</evidence>
<comment type="caution">
    <text evidence="3">The sequence shown here is derived from an EMBL/GenBank/DDBJ whole genome shotgun (WGS) entry which is preliminary data.</text>
</comment>
<reference evidence="3" key="1">
    <citation type="journal article" date="2023" name="Mol. Phylogenet. Evol.">
        <title>Genome-scale phylogeny and comparative genomics of the fungal order Sordariales.</title>
        <authorList>
            <person name="Hensen N."/>
            <person name="Bonometti L."/>
            <person name="Westerberg I."/>
            <person name="Brannstrom I.O."/>
            <person name="Guillou S."/>
            <person name="Cros-Aarteil S."/>
            <person name="Calhoun S."/>
            <person name="Haridas S."/>
            <person name="Kuo A."/>
            <person name="Mondo S."/>
            <person name="Pangilinan J."/>
            <person name="Riley R."/>
            <person name="LaButti K."/>
            <person name="Andreopoulos B."/>
            <person name="Lipzen A."/>
            <person name="Chen C."/>
            <person name="Yan M."/>
            <person name="Daum C."/>
            <person name="Ng V."/>
            <person name="Clum A."/>
            <person name="Steindorff A."/>
            <person name="Ohm R.A."/>
            <person name="Martin F."/>
            <person name="Silar P."/>
            <person name="Natvig D.O."/>
            <person name="Lalanne C."/>
            <person name="Gautier V."/>
            <person name="Ament-Velasquez S.L."/>
            <person name="Kruys A."/>
            <person name="Hutchinson M.I."/>
            <person name="Powell A.J."/>
            <person name="Barry K."/>
            <person name="Miller A.N."/>
            <person name="Grigoriev I.V."/>
            <person name="Debuchy R."/>
            <person name="Gladieux P."/>
            <person name="Hiltunen Thoren M."/>
            <person name="Johannesson H."/>
        </authorList>
    </citation>
    <scope>NUCLEOTIDE SEQUENCE</scope>
    <source>
        <strain evidence="3">CBS 123565</strain>
    </source>
</reference>
<organism evidence="3 4">
    <name type="scientific">Trichocladium antarcticum</name>
    <dbReference type="NCBI Taxonomy" id="1450529"/>
    <lineage>
        <taxon>Eukaryota</taxon>
        <taxon>Fungi</taxon>
        <taxon>Dikarya</taxon>
        <taxon>Ascomycota</taxon>
        <taxon>Pezizomycotina</taxon>
        <taxon>Sordariomycetes</taxon>
        <taxon>Sordariomycetidae</taxon>
        <taxon>Sordariales</taxon>
        <taxon>Chaetomiaceae</taxon>
        <taxon>Trichocladium</taxon>
    </lineage>
</organism>
<evidence type="ECO:0000313" key="3">
    <source>
        <dbReference type="EMBL" id="KAK4138720.1"/>
    </source>
</evidence>
<evidence type="ECO:0000256" key="2">
    <source>
        <dbReference type="SAM" id="SignalP"/>
    </source>
</evidence>
<accession>A0AAN6UU83</accession>